<accession>A0ACC2KSJ8</accession>
<comment type="caution">
    <text evidence="1">The sequence shown here is derived from an EMBL/GenBank/DDBJ whole genome shotgun (WGS) entry which is preliminary data.</text>
</comment>
<keyword evidence="2" id="KW-1185">Reference proteome</keyword>
<organism evidence="1 2">
    <name type="scientific">Persea americana</name>
    <name type="common">Avocado</name>
    <dbReference type="NCBI Taxonomy" id="3435"/>
    <lineage>
        <taxon>Eukaryota</taxon>
        <taxon>Viridiplantae</taxon>
        <taxon>Streptophyta</taxon>
        <taxon>Embryophyta</taxon>
        <taxon>Tracheophyta</taxon>
        <taxon>Spermatophyta</taxon>
        <taxon>Magnoliopsida</taxon>
        <taxon>Magnoliidae</taxon>
        <taxon>Laurales</taxon>
        <taxon>Lauraceae</taxon>
        <taxon>Persea</taxon>
    </lineage>
</organism>
<name>A0ACC2KSJ8_PERAE</name>
<evidence type="ECO:0000313" key="1">
    <source>
        <dbReference type="EMBL" id="KAJ8624136.1"/>
    </source>
</evidence>
<proteinExistence type="predicted"/>
<dbReference type="Proteomes" id="UP001234297">
    <property type="component" value="Chromosome 11"/>
</dbReference>
<evidence type="ECO:0000313" key="2">
    <source>
        <dbReference type="Proteomes" id="UP001234297"/>
    </source>
</evidence>
<reference evidence="1 2" key="1">
    <citation type="journal article" date="2022" name="Hortic Res">
        <title>A haplotype resolved chromosomal level avocado genome allows analysis of novel avocado genes.</title>
        <authorList>
            <person name="Nath O."/>
            <person name="Fletcher S.J."/>
            <person name="Hayward A."/>
            <person name="Shaw L.M."/>
            <person name="Masouleh A.K."/>
            <person name="Furtado A."/>
            <person name="Henry R.J."/>
            <person name="Mitter N."/>
        </authorList>
    </citation>
    <scope>NUCLEOTIDE SEQUENCE [LARGE SCALE GENOMIC DNA]</scope>
    <source>
        <strain evidence="2">cv. Hass</strain>
    </source>
</reference>
<gene>
    <name evidence="1" type="ORF">MRB53_032666</name>
</gene>
<protein>
    <submittedName>
        <fullName evidence="1">Uncharacterized protein</fullName>
    </submittedName>
</protein>
<dbReference type="EMBL" id="CM056819">
    <property type="protein sequence ID" value="KAJ8624136.1"/>
    <property type="molecule type" value="Genomic_DNA"/>
</dbReference>
<sequence>MAGAVVELDMAGTVIEPQYSWHSCRAVAGAVTELNMVGTITELQYSWHSCRAVAGAVIELNMAGTITKLQYSWHSCRAVAGAVTELNMAKLGPQGREADLKQDHCFHSVCQREGCSRGGASRSCPCLYLDNSLIPGLNSRGEVGEGIGMRIGLSVDLFDFGSFKLREELFCMSQVGLHPFVASLVVSAKLARHQLGVAEDHRLPSFLDFGTVQPCDECFVLSFVVRCLEAKCQGLLDDKAHRRFEDYASASPFGC</sequence>